<name>A0A1I0TIC8_9NOCA</name>
<dbReference type="PANTHER" id="PTHR46268">
    <property type="entry name" value="STRESS RESPONSE PROTEIN NHAX"/>
    <property type="match status" value="1"/>
</dbReference>
<protein>
    <submittedName>
        <fullName evidence="3">Universal stress protein family protein</fullName>
    </submittedName>
</protein>
<evidence type="ECO:0000256" key="1">
    <source>
        <dbReference type="ARBA" id="ARBA00008791"/>
    </source>
</evidence>
<dbReference type="PRINTS" id="PR01438">
    <property type="entry name" value="UNVRSLSTRESS"/>
</dbReference>
<dbReference type="GeneID" id="85485835"/>
<dbReference type="CDD" id="cd00293">
    <property type="entry name" value="USP-like"/>
    <property type="match status" value="1"/>
</dbReference>
<dbReference type="SUPFAM" id="SSF52402">
    <property type="entry name" value="Adenine nucleotide alpha hydrolases-like"/>
    <property type="match status" value="1"/>
</dbReference>
<dbReference type="InterPro" id="IPR006015">
    <property type="entry name" value="Universal_stress_UspA"/>
</dbReference>
<reference evidence="3 4" key="1">
    <citation type="submission" date="2016-10" db="EMBL/GenBank/DDBJ databases">
        <authorList>
            <person name="de Groot N.N."/>
        </authorList>
    </citation>
    <scope>NUCLEOTIDE SEQUENCE [LARGE SCALE GENOMIC DNA]</scope>
    <source>
        <strain evidence="3 4">DSM 44908</strain>
    </source>
</reference>
<dbReference type="RefSeq" id="WP_068364945.1">
    <property type="nucleotide sequence ID" value="NZ_FOJN01000006.1"/>
</dbReference>
<comment type="similarity">
    <text evidence="1">Belongs to the universal stress protein A family.</text>
</comment>
<dbReference type="Pfam" id="PF00582">
    <property type="entry name" value="Usp"/>
    <property type="match status" value="1"/>
</dbReference>
<dbReference type="Proteomes" id="UP000182054">
    <property type="component" value="Unassembled WGS sequence"/>
</dbReference>
<evidence type="ECO:0000313" key="4">
    <source>
        <dbReference type="Proteomes" id="UP000182054"/>
    </source>
</evidence>
<sequence>MTVAVAMNSTPEGREALVKGGAEAQLRGDALVVLSVLDSDEVTATDREAVDAQVREVLGDVEFTARVEPDGGDEAGAIVDLATEVGATLVVIGSKRRSAVGKFLMGSTVQRVLLDCPVPVLVVKAADR</sequence>
<dbReference type="PANTHER" id="PTHR46268:SF6">
    <property type="entry name" value="UNIVERSAL STRESS PROTEIN UP12"/>
    <property type="match status" value="1"/>
</dbReference>
<dbReference type="Gene3D" id="3.40.50.620">
    <property type="entry name" value="HUPs"/>
    <property type="match status" value="1"/>
</dbReference>
<dbReference type="InterPro" id="IPR006016">
    <property type="entry name" value="UspA"/>
</dbReference>
<evidence type="ECO:0000313" key="3">
    <source>
        <dbReference type="EMBL" id="SFA50736.1"/>
    </source>
</evidence>
<dbReference type="AlphaFoldDB" id="A0A1I0TIC8"/>
<proteinExistence type="inferred from homology"/>
<gene>
    <name evidence="3" type="ORF">SAMN05444374_106116</name>
</gene>
<accession>A0A1I0TIC8</accession>
<feature type="domain" description="UspA" evidence="2">
    <location>
        <begin position="2"/>
        <end position="124"/>
    </location>
</feature>
<dbReference type="EMBL" id="FOJN01000006">
    <property type="protein sequence ID" value="SFA50736.1"/>
    <property type="molecule type" value="Genomic_DNA"/>
</dbReference>
<dbReference type="OrthoDB" id="5145564at2"/>
<dbReference type="InterPro" id="IPR014729">
    <property type="entry name" value="Rossmann-like_a/b/a_fold"/>
</dbReference>
<evidence type="ECO:0000259" key="2">
    <source>
        <dbReference type="Pfam" id="PF00582"/>
    </source>
</evidence>
<organism evidence="3 4">
    <name type="scientific">Rhodococcoides kroppenstedtii</name>
    <dbReference type="NCBI Taxonomy" id="293050"/>
    <lineage>
        <taxon>Bacteria</taxon>
        <taxon>Bacillati</taxon>
        <taxon>Actinomycetota</taxon>
        <taxon>Actinomycetes</taxon>
        <taxon>Mycobacteriales</taxon>
        <taxon>Nocardiaceae</taxon>
        <taxon>Rhodococcoides</taxon>
    </lineage>
</organism>